<evidence type="ECO:0000313" key="1">
    <source>
        <dbReference type="EMBL" id="ABK80616.1"/>
    </source>
</evidence>
<organism evidence="1">
    <name type="scientific">uncultured marine Nitrospinaceae bacterium</name>
    <dbReference type="NCBI Taxonomy" id="482920"/>
    <lineage>
        <taxon>Bacteria</taxon>
        <taxon>Pseudomonadati</taxon>
        <taxon>Nitrospinota/Tectimicrobiota group</taxon>
        <taxon>Nitrospinota</taxon>
        <taxon>Nitrospinia</taxon>
        <taxon>Nitrospinales</taxon>
        <taxon>Nitrospinaceae</taxon>
        <taxon>environmental samples</taxon>
    </lineage>
</organism>
<dbReference type="EMBL" id="EF106972">
    <property type="protein sequence ID" value="ABK80616.1"/>
    <property type="molecule type" value="Genomic_DNA"/>
</dbReference>
<keyword evidence="1" id="KW-0418">Kinase</keyword>
<accession>A4GJ23</accession>
<dbReference type="GO" id="GO:0016301">
    <property type="term" value="F:kinase activity"/>
    <property type="evidence" value="ECO:0007669"/>
    <property type="project" value="UniProtKB-KW"/>
</dbReference>
<keyword evidence="1" id="KW-0808">Transferase</keyword>
<proteinExistence type="predicted"/>
<sequence length="66" mass="7962">MEAVSSTPMKLKNNQFFKHKERYSLHFETPPAPLGLHQKQTLYSTSKPRKSWFFKHFFIDNNYRLS</sequence>
<protein>
    <submittedName>
        <fullName evidence="1">Putative regulatory system sensor kinase</fullName>
    </submittedName>
</protein>
<name>A4GJ23_9BACT</name>
<reference evidence="1" key="1">
    <citation type="journal article" date="2007" name="Environ. Microbiol.">
        <title>Quantitative distribution of presumptive archaeal and bacterial nitrifiers in Monterey Bay and the North Pacific Subtropical Gyre.</title>
        <authorList>
            <person name="Mincer T.J."/>
            <person name="Church M.J."/>
            <person name="Taylor L.T."/>
            <person name="Preston C."/>
            <person name="Karl D.M."/>
            <person name="Delong E.F."/>
        </authorList>
    </citation>
    <scope>NUCLEOTIDE SEQUENCE</scope>
</reference>
<dbReference type="AlphaFoldDB" id="A4GJ23"/>